<keyword evidence="2" id="KW-1185">Reference proteome</keyword>
<dbReference type="Gene3D" id="3.80.10.10">
    <property type="entry name" value="Ribonuclease Inhibitor"/>
    <property type="match status" value="1"/>
</dbReference>
<reference evidence="1 2" key="1">
    <citation type="journal article" date="2016" name="Mol. Biol. Evol.">
        <title>Comparative Genomics of Early-Diverging Mushroom-Forming Fungi Provides Insights into the Origins of Lignocellulose Decay Capabilities.</title>
        <authorList>
            <person name="Nagy L.G."/>
            <person name="Riley R."/>
            <person name="Tritt A."/>
            <person name="Adam C."/>
            <person name="Daum C."/>
            <person name="Floudas D."/>
            <person name="Sun H."/>
            <person name="Yadav J.S."/>
            <person name="Pangilinan J."/>
            <person name="Larsson K.H."/>
            <person name="Matsuura K."/>
            <person name="Barry K."/>
            <person name="Labutti K."/>
            <person name="Kuo R."/>
            <person name="Ohm R.A."/>
            <person name="Bhattacharya S.S."/>
            <person name="Shirouzu T."/>
            <person name="Yoshinaga Y."/>
            <person name="Martin F.M."/>
            <person name="Grigoriev I.V."/>
            <person name="Hibbett D.S."/>
        </authorList>
    </citation>
    <scope>NUCLEOTIDE SEQUENCE [LARGE SCALE GENOMIC DNA]</scope>
    <source>
        <strain evidence="1 2">93-53</strain>
    </source>
</reference>
<dbReference type="GeneID" id="63818847"/>
<dbReference type="EMBL" id="KV427607">
    <property type="protein sequence ID" value="KZT11563.1"/>
    <property type="molecule type" value="Genomic_DNA"/>
</dbReference>
<dbReference type="AlphaFoldDB" id="A0A165HCW3"/>
<protein>
    <recommendedName>
        <fullName evidence="3">F-box domain-containing protein</fullName>
    </recommendedName>
</protein>
<dbReference type="InterPro" id="IPR032675">
    <property type="entry name" value="LRR_dom_sf"/>
</dbReference>
<dbReference type="InParanoid" id="A0A165HCW3"/>
<dbReference type="STRING" id="1314785.A0A165HCW3"/>
<gene>
    <name evidence="1" type="ORF">LAESUDRAFT_276807</name>
</gene>
<proteinExistence type="predicted"/>
<name>A0A165HCW3_9APHY</name>
<dbReference type="OrthoDB" id="2794135at2759"/>
<dbReference type="Proteomes" id="UP000076871">
    <property type="component" value="Unassembled WGS sequence"/>
</dbReference>
<evidence type="ECO:0008006" key="3">
    <source>
        <dbReference type="Google" id="ProtNLM"/>
    </source>
</evidence>
<evidence type="ECO:0000313" key="2">
    <source>
        <dbReference type="Proteomes" id="UP000076871"/>
    </source>
</evidence>
<sequence>MDYGGHAESLLPVEITDSVIDHLRDDYPSLFACALACRAWLPRARFHIFRRVVAMDVAGYDRLAHLSNANQDIAYAIVHLSIIKGSQLRRTNVDREWPTILSKLSRLEDLSVSQWSASELPEEVVQDLPKYFSHIKTLRLQGVHAWRPWKPDFPRLLCACSELSVLYLDSIWWLDPPEEFITLPTLHPDGPLPPAVAASMPSRTVPLEALCYSQCQEHVAAWLMRSPLLAGLRRLQCLWAPNSQIMRITHGFLRAAGTSLEELCLVLDSVPFAFLVPTSTRQLNLERNPCLVSVHIRSANVDPSTAHTTLYMLRNIMLVLQNVHANNCPIQHLTVSLAREEFIFESIDSHGPHGGRLTATRVWRRIDDVLTKLARKDSELTFTCNILDHSSDNVDEWASDAVDDVLHFVPQLRATDCEIRVVCGIRWSDDISSGMPLGGMFVGEFLERRFERRSRVLHKE</sequence>
<organism evidence="1 2">
    <name type="scientific">Laetiporus sulphureus 93-53</name>
    <dbReference type="NCBI Taxonomy" id="1314785"/>
    <lineage>
        <taxon>Eukaryota</taxon>
        <taxon>Fungi</taxon>
        <taxon>Dikarya</taxon>
        <taxon>Basidiomycota</taxon>
        <taxon>Agaricomycotina</taxon>
        <taxon>Agaricomycetes</taxon>
        <taxon>Polyporales</taxon>
        <taxon>Laetiporus</taxon>
    </lineage>
</organism>
<dbReference type="SUPFAM" id="SSF52047">
    <property type="entry name" value="RNI-like"/>
    <property type="match status" value="1"/>
</dbReference>
<evidence type="ECO:0000313" key="1">
    <source>
        <dbReference type="EMBL" id="KZT11563.1"/>
    </source>
</evidence>
<accession>A0A165HCW3</accession>
<dbReference type="RefSeq" id="XP_040769303.1">
    <property type="nucleotide sequence ID" value="XM_040901815.1"/>
</dbReference>